<keyword evidence="1" id="KW-0689">Ribosomal protein</keyword>
<dbReference type="AlphaFoldDB" id="A0A392RQ84"/>
<feature type="non-terminal residue" evidence="1">
    <location>
        <position position="70"/>
    </location>
</feature>
<keyword evidence="1" id="KW-0687">Ribonucleoprotein</keyword>
<dbReference type="EMBL" id="LXQA010259793">
    <property type="protein sequence ID" value="MCI38791.1"/>
    <property type="molecule type" value="Genomic_DNA"/>
</dbReference>
<keyword evidence="2" id="KW-1185">Reference proteome</keyword>
<dbReference type="GO" id="GO:0005840">
    <property type="term" value="C:ribosome"/>
    <property type="evidence" value="ECO:0007669"/>
    <property type="project" value="UniProtKB-KW"/>
</dbReference>
<protein>
    <submittedName>
        <fullName evidence="1">60S ribosomal protein L23</fullName>
    </submittedName>
</protein>
<comment type="caution">
    <text evidence="1">The sequence shown here is derived from an EMBL/GenBank/DDBJ whole genome shotgun (WGS) entry which is preliminary data.</text>
</comment>
<name>A0A392RQ84_9FABA</name>
<accession>A0A392RQ84</accession>
<organism evidence="1 2">
    <name type="scientific">Trifolium medium</name>
    <dbReference type="NCBI Taxonomy" id="97028"/>
    <lineage>
        <taxon>Eukaryota</taxon>
        <taxon>Viridiplantae</taxon>
        <taxon>Streptophyta</taxon>
        <taxon>Embryophyta</taxon>
        <taxon>Tracheophyta</taxon>
        <taxon>Spermatophyta</taxon>
        <taxon>Magnoliopsida</taxon>
        <taxon>eudicotyledons</taxon>
        <taxon>Gunneridae</taxon>
        <taxon>Pentapetalae</taxon>
        <taxon>rosids</taxon>
        <taxon>fabids</taxon>
        <taxon>Fabales</taxon>
        <taxon>Fabaceae</taxon>
        <taxon>Papilionoideae</taxon>
        <taxon>50 kb inversion clade</taxon>
        <taxon>NPAAA clade</taxon>
        <taxon>Hologalegina</taxon>
        <taxon>IRL clade</taxon>
        <taxon>Trifolieae</taxon>
        <taxon>Trifolium</taxon>
    </lineage>
</organism>
<dbReference type="Proteomes" id="UP000265520">
    <property type="component" value="Unassembled WGS sequence"/>
</dbReference>
<evidence type="ECO:0000313" key="1">
    <source>
        <dbReference type="EMBL" id="MCI38791.1"/>
    </source>
</evidence>
<evidence type="ECO:0000313" key="2">
    <source>
        <dbReference type="Proteomes" id="UP000265520"/>
    </source>
</evidence>
<sequence length="70" mass="7667">MQRSGAGTLDSSSSMIRWRKPSAKEVKCNVDAAIFKDHGCYGVGICLRGENGEFIAAKTAWFYGLPQPQE</sequence>
<reference evidence="1 2" key="1">
    <citation type="journal article" date="2018" name="Front. Plant Sci.">
        <title>Red Clover (Trifolium pratense) and Zigzag Clover (T. medium) - A Picture of Genomic Similarities and Differences.</title>
        <authorList>
            <person name="Dluhosova J."/>
            <person name="Istvanek J."/>
            <person name="Nedelnik J."/>
            <person name="Repkova J."/>
        </authorList>
    </citation>
    <scope>NUCLEOTIDE SEQUENCE [LARGE SCALE GENOMIC DNA]</scope>
    <source>
        <strain evidence="2">cv. 10/8</strain>
        <tissue evidence="1">Leaf</tissue>
    </source>
</reference>
<proteinExistence type="predicted"/>